<dbReference type="PANTHER" id="PTHR33098:SF53">
    <property type="entry name" value="OS05G0540900 PROTEIN"/>
    <property type="match status" value="1"/>
</dbReference>
<feature type="domain" description="DUF4408" evidence="3">
    <location>
        <begin position="12"/>
        <end position="40"/>
    </location>
</feature>
<feature type="compositionally biased region" description="Pro residues" evidence="1">
    <location>
        <begin position="79"/>
        <end position="92"/>
    </location>
</feature>
<dbReference type="Pfam" id="PF14364">
    <property type="entry name" value="DUF4408"/>
    <property type="match status" value="1"/>
</dbReference>
<dbReference type="Proteomes" id="UP001229421">
    <property type="component" value="Unassembled WGS sequence"/>
</dbReference>
<evidence type="ECO:0000313" key="5">
    <source>
        <dbReference type="Proteomes" id="UP001229421"/>
    </source>
</evidence>
<dbReference type="InterPro" id="IPR025520">
    <property type="entry name" value="DUF4408"/>
</dbReference>
<evidence type="ECO:0000259" key="3">
    <source>
        <dbReference type="Pfam" id="PF14364"/>
    </source>
</evidence>
<feature type="transmembrane region" description="Helical" evidence="2">
    <location>
        <begin position="19"/>
        <end position="38"/>
    </location>
</feature>
<accession>A0AAD8LAG8</accession>
<reference evidence="4" key="1">
    <citation type="journal article" date="2023" name="bioRxiv">
        <title>Improved chromosome-level genome assembly for marigold (Tagetes erecta).</title>
        <authorList>
            <person name="Jiang F."/>
            <person name="Yuan L."/>
            <person name="Wang S."/>
            <person name="Wang H."/>
            <person name="Xu D."/>
            <person name="Wang A."/>
            <person name="Fan W."/>
        </authorList>
    </citation>
    <scope>NUCLEOTIDE SEQUENCE</scope>
    <source>
        <strain evidence="4">WSJ</strain>
        <tissue evidence="4">Leaf</tissue>
    </source>
</reference>
<organism evidence="4 5">
    <name type="scientific">Tagetes erecta</name>
    <name type="common">African marigold</name>
    <dbReference type="NCBI Taxonomy" id="13708"/>
    <lineage>
        <taxon>Eukaryota</taxon>
        <taxon>Viridiplantae</taxon>
        <taxon>Streptophyta</taxon>
        <taxon>Embryophyta</taxon>
        <taxon>Tracheophyta</taxon>
        <taxon>Spermatophyta</taxon>
        <taxon>Magnoliopsida</taxon>
        <taxon>eudicotyledons</taxon>
        <taxon>Gunneridae</taxon>
        <taxon>Pentapetalae</taxon>
        <taxon>asterids</taxon>
        <taxon>campanulids</taxon>
        <taxon>Asterales</taxon>
        <taxon>Asteraceae</taxon>
        <taxon>Asteroideae</taxon>
        <taxon>Heliantheae alliance</taxon>
        <taxon>Tageteae</taxon>
        <taxon>Tagetes</taxon>
    </lineage>
</organism>
<proteinExistence type="predicted"/>
<keyword evidence="2" id="KW-0472">Membrane</keyword>
<sequence length="302" mass="34012">MEESAAALITSIQSSMNTWFTPTLLFIFLNLMIATILFTSNLPNNLNKPSTQNKLLTSSPSILHRLKSFTLHTSQHNHPSPPTTHQQPPPPQEQEQDALETAATQYVFSHPFTEEQDLQPASAEPNNFDFNPTRFGSDSNNVQSETHFVNHTFEKVTTHFHFGSDQETDTLPELNAGIVVTRDEESDELESLDEVYSKITAGNVNRTKSDTLPASGEVPVKLPAKMKKSASMKSAFAHFEEDKIVEARRPATVRERRTAEDDDVEVDAKADDFINKFKHQLKLQRLDSIIRYKDMVSRGGEK</sequence>
<keyword evidence="2" id="KW-0812">Transmembrane</keyword>
<protein>
    <recommendedName>
        <fullName evidence="3">DUF4408 domain-containing protein</fullName>
    </recommendedName>
</protein>
<comment type="caution">
    <text evidence="4">The sequence shown here is derived from an EMBL/GenBank/DDBJ whole genome shotgun (WGS) entry which is preliminary data.</text>
</comment>
<feature type="region of interest" description="Disordered" evidence="1">
    <location>
        <begin position="72"/>
        <end position="99"/>
    </location>
</feature>
<name>A0AAD8LAG8_TARER</name>
<keyword evidence="2" id="KW-1133">Transmembrane helix</keyword>
<dbReference type="Pfam" id="PF05553">
    <property type="entry name" value="DUF761"/>
    <property type="match status" value="1"/>
</dbReference>
<evidence type="ECO:0000256" key="1">
    <source>
        <dbReference type="SAM" id="MobiDB-lite"/>
    </source>
</evidence>
<dbReference type="EMBL" id="JAUHHV010000001">
    <property type="protein sequence ID" value="KAK1436043.1"/>
    <property type="molecule type" value="Genomic_DNA"/>
</dbReference>
<dbReference type="InterPro" id="IPR008480">
    <property type="entry name" value="DUF761_pln"/>
</dbReference>
<evidence type="ECO:0000313" key="4">
    <source>
        <dbReference type="EMBL" id="KAK1436043.1"/>
    </source>
</evidence>
<dbReference type="PANTHER" id="PTHR33098">
    <property type="entry name" value="COTTON FIBER (DUF761)"/>
    <property type="match status" value="1"/>
</dbReference>
<dbReference type="AlphaFoldDB" id="A0AAD8LAG8"/>
<evidence type="ECO:0000256" key="2">
    <source>
        <dbReference type="SAM" id="Phobius"/>
    </source>
</evidence>
<gene>
    <name evidence="4" type="ORF">QVD17_01818</name>
</gene>
<keyword evidence="5" id="KW-1185">Reference proteome</keyword>